<dbReference type="GO" id="GO:0016491">
    <property type="term" value="F:oxidoreductase activity"/>
    <property type="evidence" value="ECO:0007669"/>
    <property type="project" value="InterPro"/>
</dbReference>
<dbReference type="SUPFAM" id="SSF48056">
    <property type="entry name" value="Di-copper centre-containing domain"/>
    <property type="match status" value="1"/>
</dbReference>
<dbReference type="Proteomes" id="UP000188320">
    <property type="component" value="Unassembled WGS sequence"/>
</dbReference>
<accession>A0A1R1PBT7</accession>
<keyword evidence="1" id="KW-0479">Metal-binding</keyword>
<evidence type="ECO:0000313" key="4">
    <source>
        <dbReference type="EMBL" id="OMH78437.1"/>
    </source>
</evidence>
<dbReference type="AlphaFoldDB" id="A0A1R1PBT7"/>
<dbReference type="Gene3D" id="1.10.1280.10">
    <property type="entry name" value="Di-copper center containing domain from catechol oxidase"/>
    <property type="match status" value="1"/>
</dbReference>
<name>A0A1R1PBT7_ZANCU</name>
<evidence type="ECO:0000259" key="3">
    <source>
        <dbReference type="Pfam" id="PF00264"/>
    </source>
</evidence>
<dbReference type="EMBL" id="LSSK01001925">
    <property type="protein sequence ID" value="OMH78437.1"/>
    <property type="molecule type" value="Genomic_DNA"/>
</dbReference>
<dbReference type="InterPro" id="IPR050316">
    <property type="entry name" value="Tyrosinase/Hemocyanin"/>
</dbReference>
<dbReference type="InterPro" id="IPR002227">
    <property type="entry name" value="Tyrosinase_Cu-bd"/>
</dbReference>
<evidence type="ECO:0000313" key="5">
    <source>
        <dbReference type="Proteomes" id="UP000188320"/>
    </source>
</evidence>
<proteinExistence type="predicted"/>
<dbReference type="OrthoDB" id="6132182at2759"/>
<keyword evidence="2" id="KW-0186">Copper</keyword>
<evidence type="ECO:0000256" key="2">
    <source>
        <dbReference type="ARBA" id="ARBA00023008"/>
    </source>
</evidence>
<dbReference type="PRINTS" id="PR00092">
    <property type="entry name" value="TYROSINASE"/>
</dbReference>
<comment type="caution">
    <text evidence="4">The sequence shown here is derived from an EMBL/GenBank/DDBJ whole genome shotgun (WGS) entry which is preliminary data.</text>
</comment>
<feature type="domain" description="Tyrosinase copper-binding" evidence="3">
    <location>
        <begin position="8"/>
        <end position="181"/>
    </location>
</feature>
<organism evidence="4 5">
    <name type="scientific">Zancudomyces culisetae</name>
    <name type="common">Gut fungus</name>
    <name type="synonym">Smittium culisetae</name>
    <dbReference type="NCBI Taxonomy" id="1213189"/>
    <lineage>
        <taxon>Eukaryota</taxon>
        <taxon>Fungi</taxon>
        <taxon>Fungi incertae sedis</taxon>
        <taxon>Zoopagomycota</taxon>
        <taxon>Kickxellomycotina</taxon>
        <taxon>Harpellomycetes</taxon>
        <taxon>Harpellales</taxon>
        <taxon>Legeriomycetaceae</taxon>
        <taxon>Zancudomyces</taxon>
    </lineage>
</organism>
<dbReference type="PANTHER" id="PTHR11474:SF126">
    <property type="entry name" value="TYROSINASE-LIKE PROTEIN TYR-1-RELATED"/>
    <property type="match status" value="1"/>
</dbReference>
<dbReference type="PANTHER" id="PTHR11474">
    <property type="entry name" value="TYROSINASE FAMILY MEMBER"/>
    <property type="match status" value="1"/>
</dbReference>
<dbReference type="Pfam" id="PF00264">
    <property type="entry name" value="Tyrosinase"/>
    <property type="match status" value="1"/>
</dbReference>
<gene>
    <name evidence="4" type="ORF">AX774_g8171</name>
</gene>
<dbReference type="GO" id="GO:0046872">
    <property type="term" value="F:metal ion binding"/>
    <property type="evidence" value="ECO:0007669"/>
    <property type="project" value="UniProtKB-KW"/>
</dbReference>
<evidence type="ECO:0000256" key="1">
    <source>
        <dbReference type="ARBA" id="ARBA00022723"/>
    </source>
</evidence>
<reference evidence="5" key="1">
    <citation type="submission" date="2017-01" db="EMBL/GenBank/DDBJ databases">
        <authorList>
            <person name="Wang Y."/>
            <person name="White M."/>
            <person name="Kvist S."/>
            <person name="Moncalvo J.-M."/>
        </authorList>
    </citation>
    <scope>NUCLEOTIDE SEQUENCE [LARGE SCALE GENOMIC DNA]</scope>
    <source>
        <strain evidence="5">COL-18-3</strain>
    </source>
</reference>
<protein>
    <submittedName>
        <fullName evidence="4">Tyrosinase</fullName>
    </submittedName>
</protein>
<dbReference type="InterPro" id="IPR008922">
    <property type="entry name" value="Di-copper_centre_dom_sf"/>
</dbReference>
<sequence>MYDLGWFTWFAYIHEKFFDPIHFVPMFLPFHRMFAADFERVGQMFHPKFMLPYWDSARDFSDPAASQVFTSSYAGGNGRGNNCVVDGMQGQWTMGFPTKHCLQRIFNNGAKIKSWESPERISNILMTSTTYDSFRNNLEYGLHASIHNGIAGDMSSKHSPNDIFFFLHHSNMDRIWWKWQNIQAQNMYAYSGINKDGSAAKLSDKVTVYNDQLANTMKIGYGNLCYVYDGEVKPAKKRQEASEMLPEMNLASALSSQVLNEYFPLLLNGNIGAKATDLPPNFGQTSMDYINQHYSSSNSAASVQSAASAQKRIGKPKMPMPGRLSDAWLNMHDVDVNKYDTYYNTSVSFVNALNSQGYVSPYL</sequence>
<keyword evidence="5" id="KW-1185">Reference proteome</keyword>